<dbReference type="EMBL" id="BPLR01016831">
    <property type="protein sequence ID" value="GIY86672.1"/>
    <property type="molecule type" value="Genomic_DNA"/>
</dbReference>
<name>A0AAV4WW06_CAEEX</name>
<dbReference type="AlphaFoldDB" id="A0AAV4WW06"/>
<keyword evidence="2" id="KW-1185">Reference proteome</keyword>
<gene>
    <name evidence="1" type="ORF">CEXT_305541</name>
</gene>
<dbReference type="Proteomes" id="UP001054945">
    <property type="component" value="Unassembled WGS sequence"/>
</dbReference>
<evidence type="ECO:0000313" key="1">
    <source>
        <dbReference type="EMBL" id="GIY86672.1"/>
    </source>
</evidence>
<sequence>MEPSSEMLQRPGYEKSSILVGLMRGENKSINKEDLCFLYSILSQKRNYVTSTPTVSGAHYLAIIHFSDITNQMCIDAVLTGGVKQELYGIKSWMKNLENGEGNIPHKNKSYCVNVYEPTHQLYQHTERLCGFLIQKAKALKSVCRLHIEFC</sequence>
<evidence type="ECO:0000313" key="2">
    <source>
        <dbReference type="Proteomes" id="UP001054945"/>
    </source>
</evidence>
<comment type="caution">
    <text evidence="1">The sequence shown here is derived from an EMBL/GenBank/DDBJ whole genome shotgun (WGS) entry which is preliminary data.</text>
</comment>
<organism evidence="1 2">
    <name type="scientific">Caerostris extrusa</name>
    <name type="common">Bark spider</name>
    <name type="synonym">Caerostris bankana</name>
    <dbReference type="NCBI Taxonomy" id="172846"/>
    <lineage>
        <taxon>Eukaryota</taxon>
        <taxon>Metazoa</taxon>
        <taxon>Ecdysozoa</taxon>
        <taxon>Arthropoda</taxon>
        <taxon>Chelicerata</taxon>
        <taxon>Arachnida</taxon>
        <taxon>Araneae</taxon>
        <taxon>Araneomorphae</taxon>
        <taxon>Entelegynae</taxon>
        <taxon>Araneoidea</taxon>
        <taxon>Araneidae</taxon>
        <taxon>Caerostris</taxon>
    </lineage>
</organism>
<proteinExistence type="predicted"/>
<accession>A0AAV4WW06</accession>
<reference evidence="1 2" key="1">
    <citation type="submission" date="2021-06" db="EMBL/GenBank/DDBJ databases">
        <title>Caerostris extrusa draft genome.</title>
        <authorList>
            <person name="Kono N."/>
            <person name="Arakawa K."/>
        </authorList>
    </citation>
    <scope>NUCLEOTIDE SEQUENCE [LARGE SCALE GENOMIC DNA]</scope>
</reference>
<protein>
    <submittedName>
        <fullName evidence="1">Uncharacterized protein</fullName>
    </submittedName>
</protein>